<organism evidence="12 13">
    <name type="scientific">Chitinophaga agrisoli</name>
    <dbReference type="NCBI Taxonomy" id="2607653"/>
    <lineage>
        <taxon>Bacteria</taxon>
        <taxon>Pseudomonadati</taxon>
        <taxon>Bacteroidota</taxon>
        <taxon>Chitinophagia</taxon>
        <taxon>Chitinophagales</taxon>
        <taxon>Chitinophagaceae</taxon>
        <taxon>Chitinophaga</taxon>
    </lineage>
</organism>
<feature type="domain" description="TonB C-terminal" evidence="11">
    <location>
        <begin position="366"/>
        <end position="463"/>
    </location>
</feature>
<keyword evidence="8 10" id="KW-1133">Transmembrane helix</keyword>
<dbReference type="Pfam" id="PF03544">
    <property type="entry name" value="TonB_C"/>
    <property type="match status" value="1"/>
</dbReference>
<reference evidence="12 13" key="2">
    <citation type="submission" date="2019-09" db="EMBL/GenBank/DDBJ databases">
        <authorList>
            <person name="Jin C."/>
        </authorList>
    </citation>
    <scope>NUCLEOTIDE SEQUENCE [LARGE SCALE GENOMIC DNA]</scope>
    <source>
        <strain evidence="12 13">BN140078</strain>
    </source>
</reference>
<name>A0A5B2VKI4_9BACT</name>
<evidence type="ECO:0000256" key="2">
    <source>
        <dbReference type="ARBA" id="ARBA00006555"/>
    </source>
</evidence>
<comment type="subcellular location">
    <subcellularLocation>
        <location evidence="1">Cell inner membrane</location>
        <topology evidence="1">Single-pass membrane protein</topology>
        <orientation evidence="1">Periplasmic side</orientation>
    </subcellularLocation>
</comment>
<evidence type="ECO:0000256" key="1">
    <source>
        <dbReference type="ARBA" id="ARBA00004383"/>
    </source>
</evidence>
<dbReference type="CDD" id="cd07341">
    <property type="entry name" value="M56_BlaR1_MecR1_like"/>
    <property type="match status" value="1"/>
</dbReference>
<keyword evidence="9 10" id="KW-0472">Membrane</keyword>
<dbReference type="InterPro" id="IPR008756">
    <property type="entry name" value="Peptidase_M56"/>
</dbReference>
<feature type="transmembrane region" description="Helical" evidence="10">
    <location>
        <begin position="6"/>
        <end position="25"/>
    </location>
</feature>
<evidence type="ECO:0000259" key="11">
    <source>
        <dbReference type="PROSITE" id="PS52015"/>
    </source>
</evidence>
<dbReference type="GO" id="GO:0031992">
    <property type="term" value="F:energy transducer activity"/>
    <property type="evidence" value="ECO:0007669"/>
    <property type="project" value="TreeGrafter"/>
</dbReference>
<dbReference type="Pfam" id="PF05569">
    <property type="entry name" value="Peptidase_M56"/>
    <property type="match status" value="1"/>
</dbReference>
<dbReference type="GO" id="GO:0055085">
    <property type="term" value="P:transmembrane transport"/>
    <property type="evidence" value="ECO:0007669"/>
    <property type="project" value="InterPro"/>
</dbReference>
<dbReference type="InterPro" id="IPR051045">
    <property type="entry name" value="TonB-dependent_transducer"/>
</dbReference>
<dbReference type="Proteomes" id="UP000324611">
    <property type="component" value="Unassembled WGS sequence"/>
</dbReference>
<evidence type="ECO:0000256" key="4">
    <source>
        <dbReference type="ARBA" id="ARBA00022475"/>
    </source>
</evidence>
<dbReference type="SUPFAM" id="SSF74653">
    <property type="entry name" value="TolA/TonB C-terminal domain"/>
    <property type="match status" value="1"/>
</dbReference>
<dbReference type="GO" id="GO:0015031">
    <property type="term" value="P:protein transport"/>
    <property type="evidence" value="ECO:0007669"/>
    <property type="project" value="UniProtKB-KW"/>
</dbReference>
<keyword evidence="13" id="KW-1185">Reference proteome</keyword>
<keyword evidence="5" id="KW-0997">Cell inner membrane</keyword>
<reference evidence="12 13" key="1">
    <citation type="submission" date="2019-09" db="EMBL/GenBank/DDBJ databases">
        <title>Chitinophaga ginsengihumi sp. nov., isolated from soil of ginseng rhizosphere.</title>
        <authorList>
            <person name="Lee J."/>
        </authorList>
    </citation>
    <scope>NUCLEOTIDE SEQUENCE [LARGE SCALE GENOMIC DNA]</scope>
    <source>
        <strain evidence="12 13">BN140078</strain>
    </source>
</reference>
<protein>
    <submittedName>
        <fullName evidence="12">M56 family metallopeptidase</fullName>
    </submittedName>
</protein>
<evidence type="ECO:0000256" key="10">
    <source>
        <dbReference type="SAM" id="Phobius"/>
    </source>
</evidence>
<dbReference type="InterPro" id="IPR006260">
    <property type="entry name" value="TonB/TolA_C"/>
</dbReference>
<keyword evidence="6 10" id="KW-0812">Transmembrane</keyword>
<dbReference type="PROSITE" id="PS52015">
    <property type="entry name" value="TONB_CTD"/>
    <property type="match status" value="1"/>
</dbReference>
<sequence length="478" mass="54627">MVPLISYLLKMLVCSGILYAYYHVALRNNRFHQWNRYYLLAATLLSLVLPLLQLPVPAGRQAPLVLSTYTTQIITLREFILPAPGAIDYLQMALYGYGLVVLLLLSRTLYGCWKIRRLIQRNPVEQRFPYRLVQSEEVKTPFSFFRYIFWNRDISPDSADGRQILQHELTHVTEKHSVDKLLMELVCAAGWINPFFHLSKKELTIVHEFIADQHAAAGKVADYAQTILQVTLQSRQLQLTNSFFHPPIKRRINMLFAHPSNFTIMKKLIAIPVLIALIIFVGCQRQQQDAQPGVIDITMEQMKTIDAENIKEINISNNEALLRTKDGRTYRVKDYPFEDLKRQSAKHDNVPKEVFTFVDNPPTFAGGEEALAKYLGSHIKYPTTAQENNVSGTIFVQFVVNADGSISDVKTVGKTKGSGLEEESIRVVKEMPNWTPGEHHGKKVAVQFNLPIRYTLQDDATSMLQPFMLFKKKTNENC</sequence>
<dbReference type="Gene3D" id="3.30.1150.10">
    <property type="match status" value="1"/>
</dbReference>
<feature type="transmembrane region" description="Helical" evidence="10">
    <location>
        <begin position="94"/>
        <end position="113"/>
    </location>
</feature>
<dbReference type="EMBL" id="VUOC01000004">
    <property type="protein sequence ID" value="KAA2240113.1"/>
    <property type="molecule type" value="Genomic_DNA"/>
</dbReference>
<comment type="similarity">
    <text evidence="2">Belongs to the TonB family.</text>
</comment>
<keyword evidence="4" id="KW-1003">Cell membrane</keyword>
<keyword evidence="3" id="KW-0813">Transport</keyword>
<dbReference type="GO" id="GO:0098797">
    <property type="term" value="C:plasma membrane protein complex"/>
    <property type="evidence" value="ECO:0007669"/>
    <property type="project" value="TreeGrafter"/>
</dbReference>
<comment type="caution">
    <text evidence="12">The sequence shown here is derived from an EMBL/GenBank/DDBJ whole genome shotgun (WGS) entry which is preliminary data.</text>
</comment>
<evidence type="ECO:0000256" key="3">
    <source>
        <dbReference type="ARBA" id="ARBA00022448"/>
    </source>
</evidence>
<accession>A0A5B2VKI4</accession>
<evidence type="ECO:0000256" key="7">
    <source>
        <dbReference type="ARBA" id="ARBA00022927"/>
    </source>
</evidence>
<evidence type="ECO:0000256" key="8">
    <source>
        <dbReference type="ARBA" id="ARBA00022989"/>
    </source>
</evidence>
<keyword evidence="7" id="KW-0653">Protein transport</keyword>
<evidence type="ECO:0000256" key="9">
    <source>
        <dbReference type="ARBA" id="ARBA00023136"/>
    </source>
</evidence>
<dbReference type="RefSeq" id="WP_149841291.1">
    <property type="nucleotide sequence ID" value="NZ_VUOC01000004.1"/>
</dbReference>
<dbReference type="NCBIfam" id="TIGR01352">
    <property type="entry name" value="tonB_Cterm"/>
    <property type="match status" value="1"/>
</dbReference>
<dbReference type="InterPro" id="IPR037682">
    <property type="entry name" value="TonB_C"/>
</dbReference>
<dbReference type="PANTHER" id="PTHR33446:SF2">
    <property type="entry name" value="PROTEIN TONB"/>
    <property type="match status" value="1"/>
</dbReference>
<evidence type="ECO:0000313" key="13">
    <source>
        <dbReference type="Proteomes" id="UP000324611"/>
    </source>
</evidence>
<feature type="transmembrane region" description="Helical" evidence="10">
    <location>
        <begin position="37"/>
        <end position="56"/>
    </location>
</feature>
<feature type="transmembrane region" description="Helical" evidence="10">
    <location>
        <begin position="264"/>
        <end position="282"/>
    </location>
</feature>
<gene>
    <name evidence="12" type="ORF">F0L74_28505</name>
</gene>
<proteinExistence type="inferred from homology"/>
<dbReference type="AlphaFoldDB" id="A0A5B2VKI4"/>
<dbReference type="PANTHER" id="PTHR33446">
    <property type="entry name" value="PROTEIN TONB-RELATED"/>
    <property type="match status" value="1"/>
</dbReference>
<evidence type="ECO:0000313" key="12">
    <source>
        <dbReference type="EMBL" id="KAA2240113.1"/>
    </source>
</evidence>
<evidence type="ECO:0000256" key="6">
    <source>
        <dbReference type="ARBA" id="ARBA00022692"/>
    </source>
</evidence>
<evidence type="ECO:0000256" key="5">
    <source>
        <dbReference type="ARBA" id="ARBA00022519"/>
    </source>
</evidence>